<organism evidence="2 3">
    <name type="scientific">Marinobacter zhejiangensis</name>
    <dbReference type="NCBI Taxonomy" id="488535"/>
    <lineage>
        <taxon>Bacteria</taxon>
        <taxon>Pseudomonadati</taxon>
        <taxon>Pseudomonadota</taxon>
        <taxon>Gammaproteobacteria</taxon>
        <taxon>Pseudomonadales</taxon>
        <taxon>Marinobacteraceae</taxon>
        <taxon>Marinobacter</taxon>
    </lineage>
</organism>
<dbReference type="AlphaFoldDB" id="A0A1I4NJZ1"/>
<dbReference type="Gene3D" id="3.40.50.1820">
    <property type="entry name" value="alpha/beta hydrolase"/>
    <property type="match status" value="1"/>
</dbReference>
<dbReference type="EMBL" id="FOUE01000002">
    <property type="protein sequence ID" value="SFM15779.1"/>
    <property type="molecule type" value="Genomic_DNA"/>
</dbReference>
<evidence type="ECO:0000259" key="1">
    <source>
        <dbReference type="Pfam" id="PF12262"/>
    </source>
</evidence>
<dbReference type="InterPro" id="IPR025920">
    <property type="entry name" value="Lipase_bact_N"/>
</dbReference>
<keyword evidence="3" id="KW-1185">Reference proteome</keyword>
<accession>A0A1I4NJZ1</accession>
<evidence type="ECO:0000313" key="3">
    <source>
        <dbReference type="Proteomes" id="UP000198519"/>
    </source>
</evidence>
<gene>
    <name evidence="2" type="ORF">SAMN04487963_1451</name>
</gene>
<dbReference type="Pfam" id="PF12262">
    <property type="entry name" value="Lipase_bact_N"/>
    <property type="match status" value="1"/>
</dbReference>
<dbReference type="RefSeq" id="WP_092021250.1">
    <property type="nucleotide sequence ID" value="NZ_FOUE01000002.1"/>
</dbReference>
<evidence type="ECO:0000313" key="2">
    <source>
        <dbReference type="EMBL" id="SFM15779.1"/>
    </source>
</evidence>
<feature type="domain" description="Bacterial virulence factor lipase N-terminal" evidence="1">
    <location>
        <begin position="50"/>
        <end position="249"/>
    </location>
</feature>
<dbReference type="GO" id="GO:0016787">
    <property type="term" value="F:hydrolase activity"/>
    <property type="evidence" value="ECO:0007669"/>
    <property type="project" value="UniProtKB-KW"/>
</dbReference>
<keyword evidence="2" id="KW-0378">Hydrolase</keyword>
<sequence length="899" mass="91154">MFKKTLISLAVASTLGLTGCFDDGQTGANADPDYKISNPGFDGKTWPVFNPLAGALPIPNDLIFDSAQGDGTFGVADSSPPVTTALNELSGASTVAPAVIQFNGQIDPATAVYGQTVFLLELEYASGDPVQGLANAEPPTVAGVPAARVDVVALDGTSAIRLLPLEPLAPRKRYVAVVTKGITDINGDPIISSPSYSNLTDEEQPLGNASLASVRTLINKLWEGTAVAALGIEADSIAVSYSFTTSNDEKVLQYIAEPAAWFADQLGTFLKVSAAKAAIAGGASDYATVNATVTAAVGAFPSPELQAALSPVFDAAPPAGCGGLIGQMAIDCTGIALAGNFGAALPNQSGRSAGDITLNLASTKPVPLVSAPTSSVLTAVGAGPTDVLAVEGTISLPYYLGSSASGIMTESWVADDALATAMNQAFTNIGLSIPQANPAVSTAVNYVFPFPKKKSDVEVPLLALYPSDGNVAGVVIYQHGITTDRSAMLTFGTALAAQGYAVFGIDLPLHGVGAFTAEEQAALADKLLTGAGLPVNDTNRAALIGSQLSLGLLAQLRGAGCTVDADDAIAIQQVMGGACEAQVAGSAASMAGLVSIENTVANAGSTVPGLAPMEANERHFGFYAPVPGTVAPFDYANGAGDSGSMFINLTSFLTSRDNMRQGSVDLMNLSASIPGLTMVNLGGQPFQINPAPDTYFVGHSFGTLTGTPFLAAVNANQTAALNPAEAANDVLAASLLTPGGGIAGMAQNSPAFAPNIYLGLQQAAGLAQGDANLETYFNVFQAALDTVDPINFVDNLNGQAGQILLSQVNGDTVVPNAADEAQWGTPALSGVFNAEIAGQQIPVSINSFNAPLSGTQPMTLGLSNITAYDGANHGTPVSADPAAVFGQMVQETLGLFMAP</sequence>
<dbReference type="PROSITE" id="PS51257">
    <property type="entry name" value="PROKAR_LIPOPROTEIN"/>
    <property type="match status" value="1"/>
</dbReference>
<dbReference type="Proteomes" id="UP000198519">
    <property type="component" value="Unassembled WGS sequence"/>
</dbReference>
<proteinExistence type="predicted"/>
<dbReference type="OrthoDB" id="5477453at2"/>
<name>A0A1I4NJZ1_9GAMM</name>
<dbReference type="SUPFAM" id="SSF53474">
    <property type="entry name" value="alpha/beta-Hydrolases"/>
    <property type="match status" value="1"/>
</dbReference>
<protein>
    <submittedName>
        <fullName evidence="2">Alpha/beta hydrolase family protein</fullName>
    </submittedName>
</protein>
<dbReference type="STRING" id="488535.SAMN04487963_1451"/>
<reference evidence="3" key="1">
    <citation type="submission" date="2016-10" db="EMBL/GenBank/DDBJ databases">
        <authorList>
            <person name="Varghese N."/>
            <person name="Submissions S."/>
        </authorList>
    </citation>
    <scope>NUCLEOTIDE SEQUENCE [LARGE SCALE GENOMIC DNA]</scope>
    <source>
        <strain evidence="3">CGMCC 1.7061</strain>
    </source>
</reference>
<dbReference type="InterPro" id="IPR029058">
    <property type="entry name" value="AB_hydrolase_fold"/>
</dbReference>